<feature type="repeat" description="WD" evidence="6">
    <location>
        <begin position="245"/>
        <end position="287"/>
    </location>
</feature>
<name>A0A9P6KXZ5_9MICR</name>
<feature type="repeat" description="WD" evidence="6">
    <location>
        <begin position="289"/>
        <end position="331"/>
    </location>
</feature>
<dbReference type="EMBL" id="SBJO01000324">
    <property type="protein sequence ID" value="KAF9761491.1"/>
    <property type="molecule type" value="Genomic_DNA"/>
</dbReference>
<keyword evidence="3" id="KW-0677">Repeat</keyword>
<evidence type="ECO:0000256" key="1">
    <source>
        <dbReference type="ARBA" id="ARBA00004123"/>
    </source>
</evidence>
<keyword evidence="4" id="KW-0156">Chromatin regulator</keyword>
<dbReference type="InterPro" id="IPR001680">
    <property type="entry name" value="WD40_rpt"/>
</dbReference>
<organism evidence="8 9">
    <name type="scientific">Nosema granulosis</name>
    <dbReference type="NCBI Taxonomy" id="83296"/>
    <lineage>
        <taxon>Eukaryota</taxon>
        <taxon>Fungi</taxon>
        <taxon>Fungi incertae sedis</taxon>
        <taxon>Microsporidia</taxon>
        <taxon>Nosematidae</taxon>
        <taxon>Nosema</taxon>
    </lineage>
</organism>
<dbReference type="Pfam" id="PF12265">
    <property type="entry name" value="CAF1C_H4-bd"/>
    <property type="match status" value="1"/>
</dbReference>
<keyword evidence="5" id="KW-0539">Nucleus</keyword>
<dbReference type="PROSITE" id="PS50294">
    <property type="entry name" value="WD_REPEATS_REGION"/>
    <property type="match status" value="4"/>
</dbReference>
<dbReference type="InterPro" id="IPR019775">
    <property type="entry name" value="WD40_repeat_CS"/>
</dbReference>
<evidence type="ECO:0000313" key="9">
    <source>
        <dbReference type="Proteomes" id="UP000740883"/>
    </source>
</evidence>
<protein>
    <submittedName>
        <fullName evidence="8">Histone acetyltransferase type B subunit 2</fullName>
    </submittedName>
</protein>
<dbReference type="InterPro" id="IPR015943">
    <property type="entry name" value="WD40/YVTN_repeat-like_dom_sf"/>
</dbReference>
<dbReference type="PROSITE" id="PS00678">
    <property type="entry name" value="WD_REPEATS_1"/>
    <property type="match status" value="2"/>
</dbReference>
<keyword evidence="9" id="KW-1185">Reference proteome</keyword>
<dbReference type="GO" id="GO:0006325">
    <property type="term" value="P:chromatin organization"/>
    <property type="evidence" value="ECO:0007669"/>
    <property type="project" value="UniProtKB-KW"/>
</dbReference>
<dbReference type="OrthoDB" id="427795at2759"/>
<dbReference type="InterPro" id="IPR022052">
    <property type="entry name" value="Histone-bd_RBBP4-like_N"/>
</dbReference>
<dbReference type="PANTHER" id="PTHR22850">
    <property type="entry name" value="WD40 REPEAT FAMILY"/>
    <property type="match status" value="1"/>
</dbReference>
<evidence type="ECO:0000259" key="7">
    <source>
        <dbReference type="Pfam" id="PF12265"/>
    </source>
</evidence>
<comment type="subcellular location">
    <subcellularLocation>
        <location evidence="1">Nucleus</location>
    </subcellularLocation>
</comment>
<reference evidence="8 9" key="1">
    <citation type="journal article" date="2020" name="Genome Biol. Evol.">
        <title>Comparative genomics of strictly vertically transmitted, feminizing microsporidia endosymbionts of amphipod crustaceans.</title>
        <authorList>
            <person name="Cormier A."/>
            <person name="Chebbi M.A."/>
            <person name="Giraud I."/>
            <person name="Wattier R."/>
            <person name="Teixeira M."/>
            <person name="Gilbert C."/>
            <person name="Rigaud T."/>
            <person name="Cordaux R."/>
        </authorList>
    </citation>
    <scope>NUCLEOTIDE SEQUENCE [LARGE SCALE GENOMIC DNA]</scope>
    <source>
        <strain evidence="8 9">Ou3-Ou53</strain>
    </source>
</reference>
<evidence type="ECO:0000256" key="5">
    <source>
        <dbReference type="ARBA" id="ARBA00023242"/>
    </source>
</evidence>
<evidence type="ECO:0000256" key="4">
    <source>
        <dbReference type="ARBA" id="ARBA00022853"/>
    </source>
</evidence>
<dbReference type="Gene3D" id="2.130.10.10">
    <property type="entry name" value="YVTN repeat-like/Quinoprotein amine dehydrogenase"/>
    <property type="match status" value="1"/>
</dbReference>
<sequence>MADEEICTNNIAEEYKIWKKNVPYLYDLMFSHALKWPSLSVQVFPETKRDEAKGKTTQRLLIGTHTSGAEQEYIHIAHVDFPDKFEEALNEECRADMRFKIGMSIPVSDEPNVIRYNPLACNIIASRFDSPETHIFDYTKHPMLGDRPNPDMVLVGHENGGFGLSWNPLEYDELATAGSDRYICIYDINNGDKKTNPKLILNEHTSVINDICYSYHFGNILASVSDDKRIIVWDTKIATPSTIIPLAHSGDILSVHFSPLNSNLLATSSLDSSIKIWDLRSSDKPLYELSGHTEAIGRVQWSPHVESVLASAGKDRRVCLWDLTLGDRVAFENNSPGNVPTELMFLHGGHTDNVFDIAWNPSELLEIVSVSEDNILQIWQVPESSTI</sequence>
<evidence type="ECO:0000256" key="6">
    <source>
        <dbReference type="PROSITE-ProRule" id="PRU00221"/>
    </source>
</evidence>
<dbReference type="PROSITE" id="PS50082">
    <property type="entry name" value="WD_REPEATS_2"/>
    <property type="match status" value="4"/>
</dbReference>
<dbReference type="SMART" id="SM00320">
    <property type="entry name" value="WD40"/>
    <property type="match status" value="5"/>
</dbReference>
<dbReference type="GO" id="GO:0005634">
    <property type="term" value="C:nucleus"/>
    <property type="evidence" value="ECO:0007669"/>
    <property type="project" value="UniProtKB-SubCell"/>
</dbReference>
<dbReference type="InterPro" id="IPR036322">
    <property type="entry name" value="WD40_repeat_dom_sf"/>
</dbReference>
<dbReference type="PRINTS" id="PR00320">
    <property type="entry name" value="GPROTEINBRPT"/>
</dbReference>
<evidence type="ECO:0000256" key="3">
    <source>
        <dbReference type="ARBA" id="ARBA00022737"/>
    </source>
</evidence>
<dbReference type="SUPFAM" id="SSF50978">
    <property type="entry name" value="WD40 repeat-like"/>
    <property type="match status" value="1"/>
</dbReference>
<proteinExistence type="predicted"/>
<dbReference type="InterPro" id="IPR050459">
    <property type="entry name" value="WD_repeat_RBAP46/RBAP48/MSI1"/>
</dbReference>
<comment type="caution">
    <text evidence="8">The sequence shown here is derived from an EMBL/GenBank/DDBJ whole genome shotgun (WGS) entry which is preliminary data.</text>
</comment>
<evidence type="ECO:0000313" key="8">
    <source>
        <dbReference type="EMBL" id="KAF9761491.1"/>
    </source>
</evidence>
<dbReference type="AlphaFoldDB" id="A0A9P6KXZ5"/>
<feature type="repeat" description="WD" evidence="6">
    <location>
        <begin position="201"/>
        <end position="234"/>
    </location>
</feature>
<evidence type="ECO:0000256" key="2">
    <source>
        <dbReference type="ARBA" id="ARBA00022574"/>
    </source>
</evidence>
<keyword evidence="2 6" id="KW-0853">WD repeat</keyword>
<dbReference type="InterPro" id="IPR020472">
    <property type="entry name" value="WD40_PAC1"/>
</dbReference>
<feature type="domain" description="Histone-binding protein RBBP4-like N-terminal" evidence="7">
    <location>
        <begin position="13"/>
        <end position="82"/>
    </location>
</feature>
<feature type="repeat" description="WD" evidence="6">
    <location>
        <begin position="347"/>
        <end position="387"/>
    </location>
</feature>
<accession>A0A9P6KXZ5</accession>
<dbReference type="Proteomes" id="UP000740883">
    <property type="component" value="Unassembled WGS sequence"/>
</dbReference>
<dbReference type="Pfam" id="PF00400">
    <property type="entry name" value="WD40"/>
    <property type="match status" value="4"/>
</dbReference>
<gene>
    <name evidence="8" type="primary">HAT2</name>
    <name evidence="8" type="ORF">NGRA_2611</name>
</gene>